<evidence type="ECO:0000313" key="2">
    <source>
        <dbReference type="EMBL" id="KAK8564776.1"/>
    </source>
</evidence>
<sequence length="112" mass="12272">MLSGSSSVPTPFYHSPHMFPTSAPPLLVFPPLGIEFNSKIVQQTSPGSLFITDGPSGNSGDDYEDANEAPRRNLPRDLQPPWCGTGGHRLHWVADMYAKSIQKSHLAKHEFA</sequence>
<gene>
    <name evidence="2" type="ORF">V6N12_058358</name>
</gene>
<comment type="caution">
    <text evidence="2">The sequence shown here is derived from an EMBL/GenBank/DDBJ whole genome shotgun (WGS) entry which is preliminary data.</text>
</comment>
<reference evidence="2 3" key="1">
    <citation type="journal article" date="2024" name="G3 (Bethesda)">
        <title>Genome assembly of Hibiscus sabdariffa L. provides insights into metabolisms of medicinal natural products.</title>
        <authorList>
            <person name="Kim T."/>
        </authorList>
    </citation>
    <scope>NUCLEOTIDE SEQUENCE [LARGE SCALE GENOMIC DNA]</scope>
    <source>
        <strain evidence="2">TK-2024</strain>
        <tissue evidence="2">Old leaves</tissue>
    </source>
</reference>
<feature type="region of interest" description="Disordered" evidence="1">
    <location>
        <begin position="47"/>
        <end position="80"/>
    </location>
</feature>
<evidence type="ECO:0000256" key="1">
    <source>
        <dbReference type="SAM" id="MobiDB-lite"/>
    </source>
</evidence>
<organism evidence="2 3">
    <name type="scientific">Hibiscus sabdariffa</name>
    <name type="common">roselle</name>
    <dbReference type="NCBI Taxonomy" id="183260"/>
    <lineage>
        <taxon>Eukaryota</taxon>
        <taxon>Viridiplantae</taxon>
        <taxon>Streptophyta</taxon>
        <taxon>Embryophyta</taxon>
        <taxon>Tracheophyta</taxon>
        <taxon>Spermatophyta</taxon>
        <taxon>Magnoliopsida</taxon>
        <taxon>eudicotyledons</taxon>
        <taxon>Gunneridae</taxon>
        <taxon>Pentapetalae</taxon>
        <taxon>rosids</taxon>
        <taxon>malvids</taxon>
        <taxon>Malvales</taxon>
        <taxon>Malvaceae</taxon>
        <taxon>Malvoideae</taxon>
        <taxon>Hibiscus</taxon>
    </lineage>
</organism>
<dbReference type="EMBL" id="JBBPBM010000010">
    <property type="protein sequence ID" value="KAK8564776.1"/>
    <property type="molecule type" value="Genomic_DNA"/>
</dbReference>
<protein>
    <submittedName>
        <fullName evidence="2">Uncharacterized protein</fullName>
    </submittedName>
</protein>
<dbReference type="Proteomes" id="UP001472677">
    <property type="component" value="Unassembled WGS sequence"/>
</dbReference>
<keyword evidence="3" id="KW-1185">Reference proteome</keyword>
<evidence type="ECO:0000313" key="3">
    <source>
        <dbReference type="Proteomes" id="UP001472677"/>
    </source>
</evidence>
<accession>A0ABR2ERX4</accession>
<name>A0ABR2ERX4_9ROSI</name>
<proteinExistence type="predicted"/>